<dbReference type="EMBL" id="KN832091">
    <property type="protein sequence ID" value="KIN94640.1"/>
    <property type="molecule type" value="Genomic_DNA"/>
</dbReference>
<name>A0A0C3NFU0_PISTI</name>
<dbReference type="HOGENOM" id="CLU_3069660_0_0_1"/>
<evidence type="ECO:0000313" key="2">
    <source>
        <dbReference type="Proteomes" id="UP000054217"/>
    </source>
</evidence>
<reference evidence="1 2" key="1">
    <citation type="submission" date="2014-04" db="EMBL/GenBank/DDBJ databases">
        <authorList>
            <consortium name="DOE Joint Genome Institute"/>
            <person name="Kuo A."/>
            <person name="Kohler A."/>
            <person name="Costa M.D."/>
            <person name="Nagy L.G."/>
            <person name="Floudas D."/>
            <person name="Copeland A."/>
            <person name="Barry K.W."/>
            <person name="Cichocki N."/>
            <person name="Veneault-Fourrey C."/>
            <person name="LaButti K."/>
            <person name="Lindquist E.A."/>
            <person name="Lipzen A."/>
            <person name="Lundell T."/>
            <person name="Morin E."/>
            <person name="Murat C."/>
            <person name="Sun H."/>
            <person name="Tunlid A."/>
            <person name="Henrissat B."/>
            <person name="Grigoriev I.V."/>
            <person name="Hibbett D.S."/>
            <person name="Martin F."/>
            <person name="Nordberg H.P."/>
            <person name="Cantor M.N."/>
            <person name="Hua S.X."/>
        </authorList>
    </citation>
    <scope>NUCLEOTIDE SEQUENCE [LARGE SCALE GENOMIC DNA]</scope>
    <source>
        <strain evidence="1 2">Marx 270</strain>
    </source>
</reference>
<organism evidence="1 2">
    <name type="scientific">Pisolithus tinctorius Marx 270</name>
    <dbReference type="NCBI Taxonomy" id="870435"/>
    <lineage>
        <taxon>Eukaryota</taxon>
        <taxon>Fungi</taxon>
        <taxon>Dikarya</taxon>
        <taxon>Basidiomycota</taxon>
        <taxon>Agaricomycotina</taxon>
        <taxon>Agaricomycetes</taxon>
        <taxon>Agaricomycetidae</taxon>
        <taxon>Boletales</taxon>
        <taxon>Sclerodermatineae</taxon>
        <taxon>Pisolithaceae</taxon>
        <taxon>Pisolithus</taxon>
    </lineage>
</organism>
<proteinExistence type="predicted"/>
<gene>
    <name evidence="1" type="ORF">M404DRAFT_373997</name>
</gene>
<sequence length="53" mass="5926">MPSVAEDVCKAQQCEADDMLEYILNASTKFCPYVMGTPKILRDSRSRISGRLS</sequence>
<dbReference type="AlphaFoldDB" id="A0A0C3NFU0"/>
<reference evidence="2" key="2">
    <citation type="submission" date="2015-01" db="EMBL/GenBank/DDBJ databases">
        <title>Evolutionary Origins and Diversification of the Mycorrhizal Mutualists.</title>
        <authorList>
            <consortium name="DOE Joint Genome Institute"/>
            <consortium name="Mycorrhizal Genomics Consortium"/>
            <person name="Kohler A."/>
            <person name="Kuo A."/>
            <person name="Nagy L.G."/>
            <person name="Floudas D."/>
            <person name="Copeland A."/>
            <person name="Barry K.W."/>
            <person name="Cichocki N."/>
            <person name="Veneault-Fourrey C."/>
            <person name="LaButti K."/>
            <person name="Lindquist E.A."/>
            <person name="Lipzen A."/>
            <person name="Lundell T."/>
            <person name="Morin E."/>
            <person name="Murat C."/>
            <person name="Riley R."/>
            <person name="Ohm R."/>
            <person name="Sun H."/>
            <person name="Tunlid A."/>
            <person name="Henrissat B."/>
            <person name="Grigoriev I.V."/>
            <person name="Hibbett D.S."/>
            <person name="Martin F."/>
        </authorList>
    </citation>
    <scope>NUCLEOTIDE SEQUENCE [LARGE SCALE GENOMIC DNA]</scope>
    <source>
        <strain evidence="2">Marx 270</strain>
    </source>
</reference>
<evidence type="ECO:0000313" key="1">
    <source>
        <dbReference type="EMBL" id="KIN94640.1"/>
    </source>
</evidence>
<dbReference type="InParanoid" id="A0A0C3NFU0"/>
<keyword evidence="2" id="KW-1185">Reference proteome</keyword>
<accession>A0A0C3NFU0</accession>
<dbReference type="Proteomes" id="UP000054217">
    <property type="component" value="Unassembled WGS sequence"/>
</dbReference>
<protein>
    <submittedName>
        <fullName evidence="1">Uncharacterized protein</fullName>
    </submittedName>
</protein>